<proteinExistence type="predicted"/>
<protein>
    <submittedName>
        <fullName evidence="1">Uncharacterized protein</fullName>
    </submittedName>
</protein>
<comment type="caution">
    <text evidence="1">The sequence shown here is derived from an EMBL/GenBank/DDBJ whole genome shotgun (WGS) entry which is preliminary data.</text>
</comment>
<dbReference type="AlphaFoldDB" id="A0A2T0WT05"/>
<dbReference type="InterPro" id="IPR017853">
    <property type="entry name" value="GH"/>
</dbReference>
<dbReference type="EMBL" id="PVTR01000002">
    <property type="protein sequence ID" value="PRY89810.1"/>
    <property type="molecule type" value="Genomic_DNA"/>
</dbReference>
<gene>
    <name evidence="1" type="ORF">CLW00_102286</name>
</gene>
<keyword evidence="2" id="KW-1185">Reference proteome</keyword>
<evidence type="ECO:0000313" key="2">
    <source>
        <dbReference type="Proteomes" id="UP000238157"/>
    </source>
</evidence>
<dbReference type="Proteomes" id="UP000238157">
    <property type="component" value="Unassembled WGS sequence"/>
</dbReference>
<dbReference type="SUPFAM" id="SSF51445">
    <property type="entry name" value="(Trans)glycosidases"/>
    <property type="match status" value="1"/>
</dbReference>
<dbReference type="Gene3D" id="3.20.20.80">
    <property type="entry name" value="Glycosidases"/>
    <property type="match status" value="1"/>
</dbReference>
<name>A0A2T0WT05_9BACT</name>
<sequence length="53" mass="6270">MKIYALIDKSHKYGLHVCLNLHRAPGICINAGFLQPFNLWKDQEYLNLLQKYH</sequence>
<reference evidence="1 2" key="1">
    <citation type="submission" date="2018-03" db="EMBL/GenBank/DDBJ databases">
        <title>Genomic Encyclopedia of Archaeal and Bacterial Type Strains, Phase II (KMG-II): from individual species to whole genera.</title>
        <authorList>
            <person name="Goeker M."/>
        </authorList>
    </citation>
    <scope>NUCLEOTIDE SEQUENCE [LARGE SCALE GENOMIC DNA]</scope>
    <source>
        <strain evidence="1 2">DSM 27929</strain>
    </source>
</reference>
<organism evidence="1 2">
    <name type="scientific">Mongoliibacter ruber</name>
    <dbReference type="NCBI Taxonomy" id="1750599"/>
    <lineage>
        <taxon>Bacteria</taxon>
        <taxon>Pseudomonadati</taxon>
        <taxon>Bacteroidota</taxon>
        <taxon>Cytophagia</taxon>
        <taxon>Cytophagales</taxon>
        <taxon>Cyclobacteriaceae</taxon>
        <taxon>Mongoliibacter</taxon>
    </lineage>
</organism>
<evidence type="ECO:0000313" key="1">
    <source>
        <dbReference type="EMBL" id="PRY89810.1"/>
    </source>
</evidence>
<accession>A0A2T0WT05</accession>